<dbReference type="GO" id="GO:0003677">
    <property type="term" value="F:DNA binding"/>
    <property type="evidence" value="ECO:0007669"/>
    <property type="project" value="UniProtKB-KW"/>
</dbReference>
<dbReference type="SMART" id="SM00895">
    <property type="entry name" value="FCD"/>
    <property type="match status" value="1"/>
</dbReference>
<dbReference type="InterPro" id="IPR011711">
    <property type="entry name" value="GntR_C"/>
</dbReference>
<dbReference type="InterPro" id="IPR000524">
    <property type="entry name" value="Tscrpt_reg_HTH_GntR"/>
</dbReference>
<dbReference type="Gene3D" id="1.20.120.530">
    <property type="entry name" value="GntR ligand-binding domain-like"/>
    <property type="match status" value="1"/>
</dbReference>
<feature type="domain" description="HTH gntR-type" evidence="4">
    <location>
        <begin position="7"/>
        <end position="74"/>
    </location>
</feature>
<dbReference type="SMART" id="SM00345">
    <property type="entry name" value="HTH_GNTR"/>
    <property type="match status" value="1"/>
</dbReference>
<dbReference type="EMBL" id="RRAZ01000002">
    <property type="protein sequence ID" value="RRH78257.1"/>
    <property type="molecule type" value="Genomic_DNA"/>
</dbReference>
<dbReference type="InterPro" id="IPR036388">
    <property type="entry name" value="WH-like_DNA-bd_sf"/>
</dbReference>
<gene>
    <name evidence="5" type="ORF">EG244_02095</name>
</gene>
<dbReference type="Proteomes" id="UP000282125">
    <property type="component" value="Unassembled WGS sequence"/>
</dbReference>
<dbReference type="Gene3D" id="1.10.10.10">
    <property type="entry name" value="Winged helix-like DNA-binding domain superfamily/Winged helix DNA-binding domain"/>
    <property type="match status" value="1"/>
</dbReference>
<comment type="caution">
    <text evidence="5">The sequence shown here is derived from an EMBL/GenBank/DDBJ whole genome shotgun (WGS) entry which is preliminary data.</text>
</comment>
<dbReference type="Pfam" id="PF00392">
    <property type="entry name" value="GntR"/>
    <property type="match status" value="1"/>
</dbReference>
<organism evidence="5 6">
    <name type="scientific">Falsigemmobacter faecalis</name>
    <dbReference type="NCBI Taxonomy" id="2488730"/>
    <lineage>
        <taxon>Bacteria</taxon>
        <taxon>Pseudomonadati</taxon>
        <taxon>Pseudomonadota</taxon>
        <taxon>Alphaproteobacteria</taxon>
        <taxon>Rhodobacterales</taxon>
        <taxon>Paracoccaceae</taxon>
        <taxon>Falsigemmobacter</taxon>
    </lineage>
</organism>
<dbReference type="OrthoDB" id="7618373at2"/>
<dbReference type="Pfam" id="PF07729">
    <property type="entry name" value="FCD"/>
    <property type="match status" value="1"/>
</dbReference>
<keyword evidence="6" id="KW-1185">Reference proteome</keyword>
<protein>
    <submittedName>
        <fullName evidence="5">GntR family transcriptional regulator</fullName>
    </submittedName>
</protein>
<keyword evidence="2" id="KW-0238">DNA-binding</keyword>
<dbReference type="RefSeq" id="WP_124963347.1">
    <property type="nucleotide sequence ID" value="NZ_RRAZ01000002.1"/>
</dbReference>
<accession>A0A3P3DVE6</accession>
<name>A0A3P3DVE6_9RHOB</name>
<dbReference type="InterPro" id="IPR036390">
    <property type="entry name" value="WH_DNA-bd_sf"/>
</dbReference>
<evidence type="ECO:0000313" key="5">
    <source>
        <dbReference type="EMBL" id="RRH78257.1"/>
    </source>
</evidence>
<dbReference type="InterPro" id="IPR008920">
    <property type="entry name" value="TF_FadR/GntR_C"/>
</dbReference>
<evidence type="ECO:0000313" key="6">
    <source>
        <dbReference type="Proteomes" id="UP000282125"/>
    </source>
</evidence>
<dbReference type="PANTHER" id="PTHR43537">
    <property type="entry name" value="TRANSCRIPTIONAL REGULATOR, GNTR FAMILY"/>
    <property type="match status" value="1"/>
</dbReference>
<dbReference type="GO" id="GO:0003700">
    <property type="term" value="F:DNA-binding transcription factor activity"/>
    <property type="evidence" value="ECO:0007669"/>
    <property type="project" value="InterPro"/>
</dbReference>
<dbReference type="PANTHER" id="PTHR43537:SF53">
    <property type="entry name" value="HTH-TYPE TRANSCRIPTIONAL REPRESSOR NANR"/>
    <property type="match status" value="1"/>
</dbReference>
<dbReference type="PROSITE" id="PS50949">
    <property type="entry name" value="HTH_GNTR"/>
    <property type="match status" value="1"/>
</dbReference>
<evidence type="ECO:0000256" key="1">
    <source>
        <dbReference type="ARBA" id="ARBA00023015"/>
    </source>
</evidence>
<evidence type="ECO:0000256" key="3">
    <source>
        <dbReference type="ARBA" id="ARBA00023163"/>
    </source>
</evidence>
<dbReference type="AlphaFoldDB" id="A0A3P3DVE6"/>
<evidence type="ECO:0000259" key="4">
    <source>
        <dbReference type="PROSITE" id="PS50949"/>
    </source>
</evidence>
<dbReference type="SUPFAM" id="SSF46785">
    <property type="entry name" value="Winged helix' DNA-binding domain"/>
    <property type="match status" value="1"/>
</dbReference>
<dbReference type="SUPFAM" id="SSF48008">
    <property type="entry name" value="GntR ligand-binding domain-like"/>
    <property type="match status" value="1"/>
</dbReference>
<keyword evidence="1" id="KW-0805">Transcription regulation</keyword>
<keyword evidence="3" id="KW-0804">Transcription</keyword>
<reference evidence="5 6" key="1">
    <citation type="submission" date="2018-11" db="EMBL/GenBank/DDBJ databases">
        <title>Gemmobacter sp. nov., YIM 102744-1 draft genome.</title>
        <authorList>
            <person name="Li G."/>
            <person name="Jiang Y."/>
        </authorList>
    </citation>
    <scope>NUCLEOTIDE SEQUENCE [LARGE SCALE GENOMIC DNA]</scope>
    <source>
        <strain evidence="5 6">YIM 102744-1</strain>
    </source>
</reference>
<sequence>MSSSSSTASVSEIRDKLWLAIAERRLKPGTRLKEEELAEIFSSSRARVRQALTLLERDRLVTLIPNRGGFVAEPTIEEARDVFFARRLVEGGLLERLCETATETDLEDLHDHIAQEREAAAEGDLASIVRLSGGFHILIAELAGSAYLHDVLRDLVSRTSLISTMYGPRHQHDCGPDEHAEVVACIARRDAAGALRAMQHHLSHVEDTLDLSGGQLPTRDLRQLLG</sequence>
<proteinExistence type="predicted"/>
<evidence type="ECO:0000256" key="2">
    <source>
        <dbReference type="ARBA" id="ARBA00023125"/>
    </source>
</evidence>